<dbReference type="EMBL" id="JARJCN010000048">
    <property type="protein sequence ID" value="KAJ7081819.1"/>
    <property type="molecule type" value="Genomic_DNA"/>
</dbReference>
<comment type="caution">
    <text evidence="2">The sequence shown here is derived from an EMBL/GenBank/DDBJ whole genome shotgun (WGS) entry which is preliminary data.</text>
</comment>
<sequence>MRPRRERRSLRRDGGTAARCAPLRAWGARGAGALDAPGAAAIRRISVGALRAGASASGALDAPEAGRRRYGGGVAAVSAATASALAPAMSGQAAASERAVGGHLAQRWSRPPLGSTPPSTASGGVGGRSRRRGGGGRRRPRSREEEEGARDGGG</sequence>
<dbReference type="Proteomes" id="UP001222325">
    <property type="component" value="Unassembled WGS sequence"/>
</dbReference>
<reference evidence="2" key="1">
    <citation type="submission" date="2023-03" db="EMBL/GenBank/DDBJ databases">
        <title>Massive genome expansion in bonnet fungi (Mycena s.s.) driven by repeated elements and novel gene families across ecological guilds.</title>
        <authorList>
            <consortium name="Lawrence Berkeley National Laboratory"/>
            <person name="Harder C.B."/>
            <person name="Miyauchi S."/>
            <person name="Viragh M."/>
            <person name="Kuo A."/>
            <person name="Thoen E."/>
            <person name="Andreopoulos B."/>
            <person name="Lu D."/>
            <person name="Skrede I."/>
            <person name="Drula E."/>
            <person name="Henrissat B."/>
            <person name="Morin E."/>
            <person name="Kohler A."/>
            <person name="Barry K."/>
            <person name="LaButti K."/>
            <person name="Morin E."/>
            <person name="Salamov A."/>
            <person name="Lipzen A."/>
            <person name="Mereny Z."/>
            <person name="Hegedus B."/>
            <person name="Baldrian P."/>
            <person name="Stursova M."/>
            <person name="Weitz H."/>
            <person name="Taylor A."/>
            <person name="Grigoriev I.V."/>
            <person name="Nagy L.G."/>
            <person name="Martin F."/>
            <person name="Kauserud H."/>
        </authorList>
    </citation>
    <scope>NUCLEOTIDE SEQUENCE</scope>
    <source>
        <strain evidence="2">CBHHK173m</strain>
    </source>
</reference>
<accession>A0AAD6TW82</accession>
<organism evidence="2 3">
    <name type="scientific">Mycena belliarum</name>
    <dbReference type="NCBI Taxonomy" id="1033014"/>
    <lineage>
        <taxon>Eukaryota</taxon>
        <taxon>Fungi</taxon>
        <taxon>Dikarya</taxon>
        <taxon>Basidiomycota</taxon>
        <taxon>Agaricomycotina</taxon>
        <taxon>Agaricomycetes</taxon>
        <taxon>Agaricomycetidae</taxon>
        <taxon>Agaricales</taxon>
        <taxon>Marasmiineae</taxon>
        <taxon>Mycenaceae</taxon>
        <taxon>Mycena</taxon>
    </lineage>
</organism>
<keyword evidence="3" id="KW-1185">Reference proteome</keyword>
<dbReference type="AlphaFoldDB" id="A0AAD6TW82"/>
<feature type="region of interest" description="Disordered" evidence="1">
    <location>
        <begin position="87"/>
        <end position="154"/>
    </location>
</feature>
<evidence type="ECO:0000313" key="3">
    <source>
        <dbReference type="Proteomes" id="UP001222325"/>
    </source>
</evidence>
<name>A0AAD6TW82_9AGAR</name>
<protein>
    <submittedName>
        <fullName evidence="2">Uncharacterized protein</fullName>
    </submittedName>
</protein>
<proteinExistence type="predicted"/>
<evidence type="ECO:0000256" key="1">
    <source>
        <dbReference type="SAM" id="MobiDB-lite"/>
    </source>
</evidence>
<feature type="compositionally biased region" description="Basic residues" evidence="1">
    <location>
        <begin position="128"/>
        <end position="141"/>
    </location>
</feature>
<evidence type="ECO:0000313" key="2">
    <source>
        <dbReference type="EMBL" id="KAJ7081819.1"/>
    </source>
</evidence>
<gene>
    <name evidence="2" type="ORF">B0H15DRAFT_853688</name>
</gene>